<reference evidence="2" key="1">
    <citation type="submission" date="2022-11" db="UniProtKB">
        <authorList>
            <consortium name="WormBaseParasite"/>
        </authorList>
    </citation>
    <scope>IDENTIFICATION</scope>
</reference>
<dbReference type="Proteomes" id="UP000887565">
    <property type="component" value="Unplaced"/>
</dbReference>
<dbReference type="WBParaSite" id="nRc.2.0.1.t34081-RA">
    <property type="protein sequence ID" value="nRc.2.0.1.t34081-RA"/>
    <property type="gene ID" value="nRc.2.0.1.g34081"/>
</dbReference>
<keyword evidence="1" id="KW-1185">Reference proteome</keyword>
<proteinExistence type="predicted"/>
<protein>
    <submittedName>
        <fullName evidence="2">Uncharacterized protein</fullName>
    </submittedName>
</protein>
<evidence type="ECO:0000313" key="2">
    <source>
        <dbReference type="WBParaSite" id="nRc.2.0.1.t34081-RA"/>
    </source>
</evidence>
<sequence>MKLKAPSTDTLYNKKCWCTTPSEDDIPQHCTNRTPIAHVSTAYRNQDYHNDFLKDIRCIVQISNTDDLCFARALVVARAYVNKKDQNAV</sequence>
<evidence type="ECO:0000313" key="1">
    <source>
        <dbReference type="Proteomes" id="UP000887565"/>
    </source>
</evidence>
<dbReference type="AlphaFoldDB" id="A0A915K5S9"/>
<organism evidence="1 2">
    <name type="scientific">Romanomermis culicivorax</name>
    <name type="common">Nematode worm</name>
    <dbReference type="NCBI Taxonomy" id="13658"/>
    <lineage>
        <taxon>Eukaryota</taxon>
        <taxon>Metazoa</taxon>
        <taxon>Ecdysozoa</taxon>
        <taxon>Nematoda</taxon>
        <taxon>Enoplea</taxon>
        <taxon>Dorylaimia</taxon>
        <taxon>Mermithida</taxon>
        <taxon>Mermithoidea</taxon>
        <taxon>Mermithidae</taxon>
        <taxon>Romanomermis</taxon>
    </lineage>
</organism>
<name>A0A915K5S9_ROMCU</name>
<accession>A0A915K5S9</accession>